<keyword evidence="1" id="KW-0472">Membrane</keyword>
<evidence type="ECO:0000313" key="3">
    <source>
        <dbReference type="Proteomes" id="UP000663870"/>
    </source>
</evidence>
<accession>A0A814KAH2</accession>
<comment type="caution">
    <text evidence="2">The sequence shown here is derived from an EMBL/GenBank/DDBJ whole genome shotgun (WGS) entry which is preliminary data.</text>
</comment>
<dbReference type="EMBL" id="CAJNOL010000404">
    <property type="protein sequence ID" value="CAF1048847.1"/>
    <property type="molecule type" value="Genomic_DNA"/>
</dbReference>
<sequence>MSHENEVPIVNHDGSFDQVALDTYILKSDQSITVGASVGRKTSLWTIFSIVAVTLLCPTIVIHTTAISIRSLQTTTAMLAEHCVSSFRVMSYNIRLDLVQDGQNQWNLRKDRLTSLIRYHKPDLFGVQEALPHQVVDLKMALPVFDWYGVGRDDVRERQA</sequence>
<protein>
    <recommendedName>
        <fullName evidence="4">Endonuclease/exonuclease/phosphatase domain-containing protein</fullName>
    </recommendedName>
</protein>
<dbReference type="InterPro" id="IPR036691">
    <property type="entry name" value="Endo/exonu/phosph_ase_sf"/>
</dbReference>
<keyword evidence="1" id="KW-0812">Transmembrane</keyword>
<evidence type="ECO:0000313" key="2">
    <source>
        <dbReference type="EMBL" id="CAF1048847.1"/>
    </source>
</evidence>
<evidence type="ECO:0008006" key="4">
    <source>
        <dbReference type="Google" id="ProtNLM"/>
    </source>
</evidence>
<dbReference type="Gene3D" id="3.60.10.10">
    <property type="entry name" value="Endonuclease/exonuclease/phosphatase"/>
    <property type="match status" value="1"/>
</dbReference>
<proteinExistence type="predicted"/>
<name>A0A814KAH2_9BILA</name>
<organism evidence="2 3">
    <name type="scientific">Rotaria sordida</name>
    <dbReference type="NCBI Taxonomy" id="392033"/>
    <lineage>
        <taxon>Eukaryota</taxon>
        <taxon>Metazoa</taxon>
        <taxon>Spiralia</taxon>
        <taxon>Gnathifera</taxon>
        <taxon>Rotifera</taxon>
        <taxon>Eurotatoria</taxon>
        <taxon>Bdelloidea</taxon>
        <taxon>Philodinida</taxon>
        <taxon>Philodinidae</taxon>
        <taxon>Rotaria</taxon>
    </lineage>
</organism>
<dbReference type="AlphaFoldDB" id="A0A814KAH2"/>
<keyword evidence="1" id="KW-1133">Transmembrane helix</keyword>
<feature type="transmembrane region" description="Helical" evidence="1">
    <location>
        <begin position="44"/>
        <end position="69"/>
    </location>
</feature>
<reference evidence="2" key="1">
    <citation type="submission" date="2021-02" db="EMBL/GenBank/DDBJ databases">
        <authorList>
            <person name="Nowell W R."/>
        </authorList>
    </citation>
    <scope>NUCLEOTIDE SEQUENCE</scope>
</reference>
<gene>
    <name evidence="2" type="ORF">JXQ802_LOCUS16543</name>
</gene>
<evidence type="ECO:0000256" key="1">
    <source>
        <dbReference type="SAM" id="Phobius"/>
    </source>
</evidence>
<dbReference type="Proteomes" id="UP000663870">
    <property type="component" value="Unassembled WGS sequence"/>
</dbReference>
<dbReference type="SUPFAM" id="SSF56219">
    <property type="entry name" value="DNase I-like"/>
    <property type="match status" value="1"/>
</dbReference>
<keyword evidence="3" id="KW-1185">Reference proteome</keyword>